<dbReference type="Proteomes" id="UP000219621">
    <property type="component" value="Unassembled WGS sequence"/>
</dbReference>
<dbReference type="RefSeq" id="WP_097281261.1">
    <property type="nucleotide sequence ID" value="NZ_OCNJ01000013.1"/>
</dbReference>
<dbReference type="AlphaFoldDB" id="A0A286GYG3"/>
<dbReference type="EMBL" id="OCNJ01000013">
    <property type="protein sequence ID" value="SOE00548.1"/>
    <property type="molecule type" value="Genomic_DNA"/>
</dbReference>
<gene>
    <name evidence="2" type="ORF">SAMN05421508_11330</name>
</gene>
<evidence type="ECO:0000256" key="1">
    <source>
        <dbReference type="SAM" id="MobiDB-lite"/>
    </source>
</evidence>
<organism evidence="2 3">
    <name type="scientific">Caenispirillum bisanense</name>
    <dbReference type="NCBI Taxonomy" id="414052"/>
    <lineage>
        <taxon>Bacteria</taxon>
        <taxon>Pseudomonadati</taxon>
        <taxon>Pseudomonadota</taxon>
        <taxon>Alphaproteobacteria</taxon>
        <taxon>Rhodospirillales</taxon>
        <taxon>Novispirillaceae</taxon>
        <taxon>Caenispirillum</taxon>
    </lineage>
</organism>
<reference evidence="2 3" key="1">
    <citation type="submission" date="2017-09" db="EMBL/GenBank/DDBJ databases">
        <authorList>
            <person name="Ehlers B."/>
            <person name="Leendertz F.H."/>
        </authorList>
    </citation>
    <scope>NUCLEOTIDE SEQUENCE [LARGE SCALE GENOMIC DNA]</scope>
    <source>
        <strain evidence="2 3">USBA 140</strain>
    </source>
</reference>
<name>A0A286GYG3_9PROT</name>
<proteinExistence type="predicted"/>
<sequence>MAEERVVRRSLNDSRQGKTDWHAVERQSDADIAANVAADPDAAALLDRDWCRRATRGGPAGDRHD</sequence>
<feature type="region of interest" description="Disordered" evidence="1">
    <location>
        <begin position="1"/>
        <end position="23"/>
    </location>
</feature>
<accession>A0A286GYG3</accession>
<keyword evidence="3" id="KW-1185">Reference proteome</keyword>
<evidence type="ECO:0000313" key="3">
    <source>
        <dbReference type="Proteomes" id="UP000219621"/>
    </source>
</evidence>
<evidence type="ECO:0000313" key="2">
    <source>
        <dbReference type="EMBL" id="SOE00548.1"/>
    </source>
</evidence>
<protein>
    <submittedName>
        <fullName evidence="2">Uncharacterized protein</fullName>
    </submittedName>
</protein>